<feature type="compositionally biased region" description="Basic and acidic residues" evidence="1">
    <location>
        <begin position="110"/>
        <end position="124"/>
    </location>
</feature>
<protein>
    <submittedName>
        <fullName evidence="3">Uncharacterized protein</fullName>
    </submittedName>
</protein>
<name>A0A368H6T7_ANCCA</name>
<dbReference type="Proteomes" id="UP000252519">
    <property type="component" value="Unassembled WGS sequence"/>
</dbReference>
<gene>
    <name evidence="3" type="ORF">ANCCAN_01735</name>
</gene>
<feature type="compositionally biased region" description="Basic residues" evidence="1">
    <location>
        <begin position="285"/>
        <end position="330"/>
    </location>
</feature>
<feature type="compositionally biased region" description="Low complexity" evidence="1">
    <location>
        <begin position="86"/>
        <end position="109"/>
    </location>
</feature>
<comment type="caution">
    <text evidence="3">The sequence shown here is derived from an EMBL/GenBank/DDBJ whole genome shotgun (WGS) entry which is preliminary data.</text>
</comment>
<dbReference type="EMBL" id="JOJR01000008">
    <property type="protein sequence ID" value="RCN52302.1"/>
    <property type="molecule type" value="Genomic_DNA"/>
</dbReference>
<proteinExistence type="predicted"/>
<organism evidence="3 4">
    <name type="scientific">Ancylostoma caninum</name>
    <name type="common">Dog hookworm</name>
    <dbReference type="NCBI Taxonomy" id="29170"/>
    <lineage>
        <taxon>Eukaryota</taxon>
        <taxon>Metazoa</taxon>
        <taxon>Ecdysozoa</taxon>
        <taxon>Nematoda</taxon>
        <taxon>Chromadorea</taxon>
        <taxon>Rhabditida</taxon>
        <taxon>Rhabditina</taxon>
        <taxon>Rhabditomorpha</taxon>
        <taxon>Strongyloidea</taxon>
        <taxon>Ancylostomatidae</taxon>
        <taxon>Ancylostomatinae</taxon>
        <taxon>Ancylostoma</taxon>
    </lineage>
</organism>
<keyword evidence="2" id="KW-1133">Transmembrane helix</keyword>
<feature type="region of interest" description="Disordered" evidence="1">
    <location>
        <begin position="57"/>
        <end position="124"/>
    </location>
</feature>
<keyword evidence="2" id="KW-0812">Transmembrane</keyword>
<sequence length="330" mass="36883">MDTRQLPQESFLRTARLYILTRSRRILFAMAIGVITITAATTYCIVKYRKKRRKELAREKQSGKGLIEGESTDTTPPSDGEDRKSALSASAKSEASSQSVKSVESSYSERVVESSQKEEEKKPIHDNLVRTRYVELTDSEKETLGNSGKGLEAKDILPSISLEERSERGAASLPREEVASPSSISVSMPRMRVPRIPRKPASERIQSSSSDEPPHRTGSEEKMKAESQEKDRGSRGSKDKGTSKEKSGSKQSSRQKPKSSRKTSKKGSTRKTSARSTSSWTFKNVGKKRPKDSKHHKKKKKKSKEKGTKRKGSKRKSKGKRKQSKHVTSQ</sequence>
<keyword evidence="4" id="KW-1185">Reference proteome</keyword>
<evidence type="ECO:0000313" key="4">
    <source>
        <dbReference type="Proteomes" id="UP000252519"/>
    </source>
</evidence>
<feature type="region of interest" description="Disordered" evidence="1">
    <location>
        <begin position="140"/>
        <end position="330"/>
    </location>
</feature>
<feature type="compositionally biased region" description="Basic residues" evidence="1">
    <location>
        <begin position="253"/>
        <end position="273"/>
    </location>
</feature>
<accession>A0A368H6T7</accession>
<evidence type="ECO:0000256" key="1">
    <source>
        <dbReference type="SAM" id="MobiDB-lite"/>
    </source>
</evidence>
<dbReference type="OrthoDB" id="10636732at2759"/>
<evidence type="ECO:0000256" key="2">
    <source>
        <dbReference type="SAM" id="Phobius"/>
    </source>
</evidence>
<reference evidence="3 4" key="1">
    <citation type="submission" date="2014-10" db="EMBL/GenBank/DDBJ databases">
        <title>Draft genome of the hookworm Ancylostoma caninum.</title>
        <authorList>
            <person name="Mitreva M."/>
        </authorList>
    </citation>
    <scope>NUCLEOTIDE SEQUENCE [LARGE SCALE GENOMIC DNA]</scope>
    <source>
        <strain evidence="3 4">Baltimore</strain>
    </source>
</reference>
<keyword evidence="2" id="KW-0472">Membrane</keyword>
<dbReference type="AlphaFoldDB" id="A0A368H6T7"/>
<feature type="transmembrane region" description="Helical" evidence="2">
    <location>
        <begin position="26"/>
        <end position="46"/>
    </location>
</feature>
<feature type="compositionally biased region" description="Basic and acidic residues" evidence="1">
    <location>
        <begin position="212"/>
        <end position="248"/>
    </location>
</feature>
<feature type="compositionally biased region" description="Basic and acidic residues" evidence="1">
    <location>
        <begin position="162"/>
        <end position="178"/>
    </location>
</feature>
<evidence type="ECO:0000313" key="3">
    <source>
        <dbReference type="EMBL" id="RCN52302.1"/>
    </source>
</evidence>